<evidence type="ECO:0000313" key="1">
    <source>
        <dbReference type="EMBL" id="XCN72593.1"/>
    </source>
</evidence>
<proteinExistence type="predicted"/>
<dbReference type="EMBL" id="CP159373">
    <property type="protein sequence ID" value="XCN72593.1"/>
    <property type="molecule type" value="Genomic_DNA"/>
</dbReference>
<accession>A0AAU8LUN4</accession>
<reference evidence="1" key="1">
    <citation type="journal article" date="2024" name="Syst. Appl. Microbiol.">
        <title>First single-strain enrichments of Electrothrix cable bacteria, description of E. aestuarii sp. nov. and E. rattekaaiensis sp. nov., and proposal of a cable bacteria taxonomy following the rules of the SeqCode.</title>
        <authorList>
            <person name="Plum-Jensen L.E."/>
            <person name="Schramm A."/>
            <person name="Marshall I.P.G."/>
        </authorList>
    </citation>
    <scope>NUCLEOTIDE SEQUENCE</scope>
    <source>
        <strain evidence="1">Rat1</strain>
    </source>
</reference>
<dbReference type="AlphaFoldDB" id="A0AAU8LUN4"/>
<name>A0AAU8LUN4_9BACT</name>
<gene>
    <name evidence="1" type="ORF">Q3M24_20235</name>
</gene>
<protein>
    <recommendedName>
        <fullName evidence="2">Phage protein</fullName>
    </recommendedName>
</protein>
<sequence length="106" mass="11838">MSKMTEAKKRDFVTQIITLVEENQEVLTDKGFDPAERVDELKTKKNTADTAEIAQQEAAAKAKEATAQANLTLDDAYKDASDFADLISGLLGKDDELVKKMRKFRK</sequence>
<reference evidence="1" key="2">
    <citation type="submission" date="2024-06" db="EMBL/GenBank/DDBJ databases">
        <authorList>
            <person name="Plum-Jensen L.E."/>
            <person name="Schramm A."/>
            <person name="Marshall I.P.G."/>
        </authorList>
    </citation>
    <scope>NUCLEOTIDE SEQUENCE</scope>
    <source>
        <strain evidence="1">Rat1</strain>
    </source>
</reference>
<dbReference type="KEGG" id="eaj:Q3M24_20235"/>
<evidence type="ECO:0008006" key="2">
    <source>
        <dbReference type="Google" id="ProtNLM"/>
    </source>
</evidence>
<organism evidence="1">
    <name type="scientific">Candidatus Electrothrix aestuarii</name>
    <dbReference type="NCBI Taxonomy" id="3062594"/>
    <lineage>
        <taxon>Bacteria</taxon>
        <taxon>Pseudomonadati</taxon>
        <taxon>Thermodesulfobacteriota</taxon>
        <taxon>Desulfobulbia</taxon>
        <taxon>Desulfobulbales</taxon>
        <taxon>Desulfobulbaceae</taxon>
        <taxon>Candidatus Electrothrix</taxon>
    </lineage>
</organism>